<dbReference type="AlphaFoldDB" id="A0A0A9EA82"/>
<dbReference type="EMBL" id="GBRH01203070">
    <property type="protein sequence ID" value="JAD94825.1"/>
    <property type="molecule type" value="Transcribed_RNA"/>
</dbReference>
<accession>A0A0A9EA82</accession>
<name>A0A0A9EA82_ARUDO</name>
<proteinExistence type="predicted"/>
<reference evidence="1" key="1">
    <citation type="submission" date="2014-09" db="EMBL/GenBank/DDBJ databases">
        <authorList>
            <person name="Magalhaes I.L.F."/>
            <person name="Oliveira U."/>
            <person name="Santos F.R."/>
            <person name="Vidigal T.H.D.A."/>
            <person name="Brescovit A.D."/>
            <person name="Santos A.J."/>
        </authorList>
    </citation>
    <scope>NUCLEOTIDE SEQUENCE</scope>
    <source>
        <tissue evidence="1">Shoot tissue taken approximately 20 cm above the soil surface</tissue>
    </source>
</reference>
<evidence type="ECO:0000313" key="1">
    <source>
        <dbReference type="EMBL" id="JAD94825.1"/>
    </source>
</evidence>
<protein>
    <submittedName>
        <fullName evidence="1">Uncharacterized protein</fullName>
    </submittedName>
</protein>
<sequence length="88" mass="10144">MFSNDVQTSLVKIDGGLPMTCMSDRPLPSVMGTPMTRLSGGPDSPEFIMVDCLLEWFNFFGSWRFHRVNRTLFFCYQILNILCRCKIL</sequence>
<organism evidence="1">
    <name type="scientific">Arundo donax</name>
    <name type="common">Giant reed</name>
    <name type="synonym">Donax arundinaceus</name>
    <dbReference type="NCBI Taxonomy" id="35708"/>
    <lineage>
        <taxon>Eukaryota</taxon>
        <taxon>Viridiplantae</taxon>
        <taxon>Streptophyta</taxon>
        <taxon>Embryophyta</taxon>
        <taxon>Tracheophyta</taxon>
        <taxon>Spermatophyta</taxon>
        <taxon>Magnoliopsida</taxon>
        <taxon>Liliopsida</taxon>
        <taxon>Poales</taxon>
        <taxon>Poaceae</taxon>
        <taxon>PACMAD clade</taxon>
        <taxon>Arundinoideae</taxon>
        <taxon>Arundineae</taxon>
        <taxon>Arundo</taxon>
    </lineage>
</organism>
<reference evidence="1" key="2">
    <citation type="journal article" date="2015" name="Data Brief">
        <title>Shoot transcriptome of the giant reed, Arundo donax.</title>
        <authorList>
            <person name="Barrero R.A."/>
            <person name="Guerrero F.D."/>
            <person name="Moolhuijzen P."/>
            <person name="Goolsby J.A."/>
            <person name="Tidwell J."/>
            <person name="Bellgard S.E."/>
            <person name="Bellgard M.I."/>
        </authorList>
    </citation>
    <scope>NUCLEOTIDE SEQUENCE</scope>
    <source>
        <tissue evidence="1">Shoot tissue taken approximately 20 cm above the soil surface</tissue>
    </source>
</reference>